<dbReference type="EMBL" id="FOMX01000015">
    <property type="protein sequence ID" value="SFE54053.1"/>
    <property type="molecule type" value="Genomic_DNA"/>
</dbReference>
<keyword evidence="2" id="KW-0560">Oxidoreductase</keyword>
<feature type="domain" description="Carboxymuconolactone decarboxylase-like" evidence="1">
    <location>
        <begin position="27"/>
        <end position="96"/>
    </location>
</feature>
<dbReference type="PANTHER" id="PTHR34846:SF10">
    <property type="entry name" value="CYTOPLASMIC PROTEIN"/>
    <property type="match status" value="1"/>
</dbReference>
<dbReference type="Proteomes" id="UP000199400">
    <property type="component" value="Unassembled WGS sequence"/>
</dbReference>
<dbReference type="InterPro" id="IPR004675">
    <property type="entry name" value="AhpD_core"/>
</dbReference>
<accession>A0A1I2BFI2</accession>
<keyword evidence="2" id="KW-0575">Peroxidase</keyword>
<dbReference type="Pfam" id="PF02627">
    <property type="entry name" value="CMD"/>
    <property type="match status" value="1"/>
</dbReference>
<dbReference type="Gene3D" id="1.20.1290.10">
    <property type="entry name" value="AhpD-like"/>
    <property type="match status" value="1"/>
</dbReference>
<dbReference type="AlphaFoldDB" id="A0A1I2BFI2"/>
<protein>
    <submittedName>
        <fullName evidence="2">Alkylhydroperoxidase AhpD family core domain-containing protein</fullName>
    </submittedName>
</protein>
<reference evidence="3" key="1">
    <citation type="submission" date="2016-10" db="EMBL/GenBank/DDBJ databases">
        <authorList>
            <person name="Varghese N."/>
            <person name="Submissions S."/>
        </authorList>
    </citation>
    <scope>NUCLEOTIDE SEQUENCE [LARGE SCALE GENOMIC DNA]</scope>
    <source>
        <strain evidence="3">ATCC 25963</strain>
    </source>
</reference>
<evidence type="ECO:0000313" key="2">
    <source>
        <dbReference type="EMBL" id="SFE54053.1"/>
    </source>
</evidence>
<gene>
    <name evidence="2" type="ORF">SAMN02745121_04613</name>
</gene>
<dbReference type="SUPFAM" id="SSF69118">
    <property type="entry name" value="AhpD-like"/>
    <property type="match status" value="1"/>
</dbReference>
<name>A0A1I2BFI2_9BACT</name>
<dbReference type="GO" id="GO:0051920">
    <property type="term" value="F:peroxiredoxin activity"/>
    <property type="evidence" value="ECO:0007669"/>
    <property type="project" value="InterPro"/>
</dbReference>
<keyword evidence="3" id="KW-1185">Reference proteome</keyword>
<evidence type="ECO:0000259" key="1">
    <source>
        <dbReference type="Pfam" id="PF02627"/>
    </source>
</evidence>
<dbReference type="OrthoDB" id="9801997at2"/>
<sequence>MSDTQPIQLEQHLSGVIKFAVDLARAVDTLGLDRTIYHLVLTRASQINGCVKCLEMHLREARAHGETQDRLDRLVVWEHVGVFSEREKAALAWTEALTVLDRKADYGPLRARLRRHFSDEHIAALTATVGIINFFNRLQVSTH</sequence>
<organism evidence="2 3">
    <name type="scientific">Nannocystis exedens</name>
    <dbReference type="NCBI Taxonomy" id="54"/>
    <lineage>
        <taxon>Bacteria</taxon>
        <taxon>Pseudomonadati</taxon>
        <taxon>Myxococcota</taxon>
        <taxon>Polyangia</taxon>
        <taxon>Nannocystales</taxon>
        <taxon>Nannocystaceae</taxon>
        <taxon>Nannocystis</taxon>
    </lineage>
</organism>
<dbReference type="InterPro" id="IPR029032">
    <property type="entry name" value="AhpD-like"/>
</dbReference>
<dbReference type="STRING" id="54.SAMN02745121_04613"/>
<dbReference type="InterPro" id="IPR003779">
    <property type="entry name" value="CMD-like"/>
</dbReference>
<dbReference type="PANTHER" id="PTHR34846">
    <property type="entry name" value="4-CARBOXYMUCONOLACTONE DECARBOXYLASE FAMILY PROTEIN (AFU_ORTHOLOGUE AFUA_6G11590)"/>
    <property type="match status" value="1"/>
</dbReference>
<evidence type="ECO:0000313" key="3">
    <source>
        <dbReference type="Proteomes" id="UP000199400"/>
    </source>
</evidence>
<dbReference type="RefSeq" id="WP_096326416.1">
    <property type="nucleotide sequence ID" value="NZ_FOMX01000015.1"/>
</dbReference>
<proteinExistence type="predicted"/>
<dbReference type="NCBIfam" id="TIGR00778">
    <property type="entry name" value="ahpD_dom"/>
    <property type="match status" value="1"/>
</dbReference>